<dbReference type="AlphaFoldDB" id="A0A183T6J7"/>
<protein>
    <submittedName>
        <fullName evidence="1">RAD50-interacting protein 1</fullName>
    </submittedName>
</protein>
<dbReference type="Gene3D" id="1.20.58.670">
    <property type="entry name" value="Dsl1p vesicle tethering complex, Tip20p subunit, domain D"/>
    <property type="match status" value="1"/>
</dbReference>
<dbReference type="GO" id="GO:0060628">
    <property type="term" value="P:regulation of ER to Golgi vesicle-mediated transport"/>
    <property type="evidence" value="ECO:0007669"/>
    <property type="project" value="TreeGrafter"/>
</dbReference>
<evidence type="ECO:0000313" key="1">
    <source>
        <dbReference type="WBParaSite" id="SSLN_0001255001-mRNA-1"/>
    </source>
</evidence>
<dbReference type="WBParaSite" id="SSLN_0001255001-mRNA-1">
    <property type="protein sequence ID" value="SSLN_0001255001-mRNA-1"/>
    <property type="gene ID" value="SSLN_0001255001"/>
</dbReference>
<dbReference type="Pfam" id="PF04437">
    <property type="entry name" value="RINT1_TIP1"/>
    <property type="match status" value="1"/>
</dbReference>
<dbReference type="GO" id="GO:0006890">
    <property type="term" value="P:retrograde vesicle-mediated transport, Golgi to endoplasmic reticulum"/>
    <property type="evidence" value="ECO:0007669"/>
    <property type="project" value="InterPro"/>
</dbReference>
<organism evidence="1">
    <name type="scientific">Schistocephalus solidus</name>
    <name type="common">Tapeworm</name>
    <dbReference type="NCBI Taxonomy" id="70667"/>
    <lineage>
        <taxon>Eukaryota</taxon>
        <taxon>Metazoa</taxon>
        <taxon>Spiralia</taxon>
        <taxon>Lophotrochozoa</taxon>
        <taxon>Platyhelminthes</taxon>
        <taxon>Cestoda</taxon>
        <taxon>Eucestoda</taxon>
        <taxon>Diphyllobothriidea</taxon>
        <taxon>Diphyllobothriidae</taxon>
        <taxon>Schistocephalus</taxon>
    </lineage>
</organism>
<name>A0A183T6J7_SCHSO</name>
<sequence>LENEDALLTKIVKDATSLAAEIEKSCGSVPCILDSLNVEVERYSEVLDFVTPLVLKIDDMEKKLRALEIQETLSRYRSEVDAARVLGNADMALDAFTHLSRHLGAYNDCSSGDFHSHLPPYYYAMLASFIKGALTGRRAISLAMRIILEKLEKRFLFNFYGSRLTNMIEKPEWYLTEVQTWMVLNDQWLTWIQDEHLRCPLPSTPLRVEFMRGLIGFVVDKMKFDLGLIAKPPKSYCSDPLLPANKPQFGRVDEASKENPYGLDSSPLATDPDLFGHLIDEVLNFENRLDGLCYPVHELRPVDVLTRLDVLHRWLCLESEIAHRRMQDLLTKTQTLVPEKSSDSPTTPQCAEDFVALVYAISRRGVQLRDAKARAYFFRVQQSLLFTFLSTLSDRLPWLRGEKTKWETTPSANRSDSAVTSDPAVWTAVLNALFFVCETMQDWTNDQYFVELWEDRDIRKLLEHPDPWIDEPSPFEEDSSKMFEVYERQIRQGLEAVVSSLYRSLCEVSRDYRSDVSQWQRIPELGIGKFTGSGGGLSSTAADLAISSLSGKATDMFMLLTGSLSTLAKLLHPSLFVRVWKPLFSRLNQYLYSQVIRRNHFTAAGAAQLHYDIVQCLRAVVLTYTERPEEYISESLDACKLLTLPMGVAALLKEELKDTLTPGSQASSGLMPLIELGISRLSPDEVYEILLLRL</sequence>
<dbReference type="GO" id="GO:0006888">
    <property type="term" value="P:endoplasmic reticulum to Golgi vesicle-mediated transport"/>
    <property type="evidence" value="ECO:0007669"/>
    <property type="project" value="InterPro"/>
</dbReference>
<dbReference type="InterPro" id="IPR042044">
    <property type="entry name" value="EXOC6PINT-1/Sec15/Tip20_C_dom2"/>
</dbReference>
<dbReference type="PANTHER" id="PTHR13520">
    <property type="entry name" value="RAD50-INTERACTING PROTEIN 1 RINT-1"/>
    <property type="match status" value="1"/>
</dbReference>
<accession>A0A183T6J7</accession>
<dbReference type="InterPro" id="IPR007528">
    <property type="entry name" value="RINT1_Tip20"/>
</dbReference>
<dbReference type="PANTHER" id="PTHR13520:SF0">
    <property type="entry name" value="RAD50-INTERACTING PROTEIN 1"/>
    <property type="match status" value="1"/>
</dbReference>
<dbReference type="GO" id="GO:0070939">
    <property type="term" value="C:Dsl1/NZR complex"/>
    <property type="evidence" value="ECO:0007669"/>
    <property type="project" value="InterPro"/>
</dbReference>
<dbReference type="PROSITE" id="PS51386">
    <property type="entry name" value="RINT1_TIP20"/>
    <property type="match status" value="1"/>
</dbReference>
<proteinExistence type="predicted"/>
<reference evidence="1" key="1">
    <citation type="submission" date="2016-06" db="UniProtKB">
        <authorList>
            <consortium name="WormBaseParasite"/>
        </authorList>
    </citation>
    <scope>IDENTIFICATION</scope>
</reference>